<gene>
    <name evidence="3" type="ORF">COM45_02745</name>
</gene>
<name>A0A2A4AL93_9CORY</name>
<keyword evidence="2" id="KW-1133">Transmembrane helix</keyword>
<keyword evidence="2" id="KW-0472">Membrane</keyword>
<feature type="compositionally biased region" description="Basic and acidic residues" evidence="1">
    <location>
        <begin position="64"/>
        <end position="99"/>
    </location>
</feature>
<evidence type="ECO:0000256" key="1">
    <source>
        <dbReference type="SAM" id="MobiDB-lite"/>
    </source>
</evidence>
<dbReference type="AlphaFoldDB" id="A0A2A4AL93"/>
<evidence type="ECO:0000256" key="2">
    <source>
        <dbReference type="SAM" id="Phobius"/>
    </source>
</evidence>
<reference evidence="3 4" key="1">
    <citation type="submission" date="2017-09" db="EMBL/GenBank/DDBJ databases">
        <title>Draft Genome Sequence of Corynebacterium accolens AH4003.</title>
        <authorList>
            <person name="Chen Y."/>
            <person name="Oosthuysen W.F."/>
            <person name="Kelley S."/>
            <person name="Horswill A."/>
        </authorList>
    </citation>
    <scope>NUCLEOTIDE SEQUENCE [LARGE SCALE GENOMIC DNA]</scope>
    <source>
        <strain evidence="3 4">AH4003</strain>
    </source>
</reference>
<sequence>MNPTAISASIGLANNLWSRFKDYREEKELEAYAALEGAAARAESRSKDLFPEARRNAGAVTQAAHERLERTLAELKERGQEAGKQASERFEEARKDAKKVQKKTKKQAKKQSKAARKAANKAQKQSAKKLNKAKKVNFRKEDKGSKFWPFALVLTLVSAVAGGAYYFFKIRKEAPSEVPPRVEDFGGGADAAAEGSTLVYTSTSEQDLKKDSDLAEEGVVERDEELLGSIDEQLAKHKEEAAAAEADTSRITDDREDEGKHRLQTDEQE</sequence>
<feature type="region of interest" description="Disordered" evidence="1">
    <location>
        <begin position="42"/>
        <end position="135"/>
    </location>
</feature>
<feature type="region of interest" description="Disordered" evidence="1">
    <location>
        <begin position="237"/>
        <end position="269"/>
    </location>
</feature>
<proteinExistence type="predicted"/>
<feature type="region of interest" description="Disordered" evidence="1">
    <location>
        <begin position="196"/>
        <end position="216"/>
    </location>
</feature>
<feature type="compositionally biased region" description="Basic residues" evidence="1">
    <location>
        <begin position="100"/>
        <end position="119"/>
    </location>
</feature>
<feature type="compositionally biased region" description="Basic and acidic residues" evidence="1">
    <location>
        <begin position="42"/>
        <end position="55"/>
    </location>
</feature>
<feature type="compositionally biased region" description="Basic residues" evidence="1">
    <location>
        <begin position="126"/>
        <end position="135"/>
    </location>
</feature>
<organism evidence="3 4">
    <name type="scientific">Corynebacterium accolens</name>
    <dbReference type="NCBI Taxonomy" id="38284"/>
    <lineage>
        <taxon>Bacteria</taxon>
        <taxon>Bacillati</taxon>
        <taxon>Actinomycetota</taxon>
        <taxon>Actinomycetes</taxon>
        <taxon>Mycobacteriales</taxon>
        <taxon>Corynebacteriaceae</taxon>
        <taxon>Corynebacterium</taxon>
    </lineage>
</organism>
<feature type="transmembrane region" description="Helical" evidence="2">
    <location>
        <begin position="147"/>
        <end position="168"/>
    </location>
</feature>
<evidence type="ECO:0000313" key="4">
    <source>
        <dbReference type="Proteomes" id="UP000218690"/>
    </source>
</evidence>
<accession>A0A2A4AL93</accession>
<evidence type="ECO:0000313" key="3">
    <source>
        <dbReference type="EMBL" id="PCC83683.1"/>
    </source>
</evidence>
<keyword evidence="2" id="KW-0812">Transmembrane</keyword>
<dbReference type="EMBL" id="NWBP01000010">
    <property type="protein sequence ID" value="PCC83683.1"/>
    <property type="molecule type" value="Genomic_DNA"/>
</dbReference>
<protein>
    <submittedName>
        <fullName evidence="3">Uncharacterized protein</fullName>
    </submittedName>
</protein>
<dbReference type="Proteomes" id="UP000218690">
    <property type="component" value="Unassembled WGS sequence"/>
</dbReference>
<comment type="caution">
    <text evidence="3">The sequence shown here is derived from an EMBL/GenBank/DDBJ whole genome shotgun (WGS) entry which is preliminary data.</text>
</comment>